<proteinExistence type="predicted"/>
<dbReference type="AlphaFoldDB" id="A0A8H6B0J7"/>
<dbReference type="EMBL" id="JABFCT010000003">
    <property type="protein sequence ID" value="KAF5877164.1"/>
    <property type="molecule type" value="Genomic_DNA"/>
</dbReference>
<dbReference type="OrthoDB" id="10370849at2759"/>
<reference evidence="1 2" key="1">
    <citation type="journal article" date="2020" name="Phytopathology">
        <title>A high-quality genome resource of Botrytis fragariae, a new and rapidly spreading fungal pathogen causing strawberry gray mold in the U.S.A.</title>
        <authorList>
            <person name="Wu Y."/>
            <person name="Saski C.A."/>
            <person name="Schnabel G."/>
            <person name="Xiao S."/>
            <person name="Hu M."/>
        </authorList>
    </citation>
    <scope>NUCLEOTIDE SEQUENCE [LARGE SCALE GENOMIC DNA]</scope>
    <source>
        <strain evidence="1 2">BVB16</strain>
    </source>
</reference>
<gene>
    <name evidence="1" type="ORF">Bfra_001527</name>
</gene>
<accession>A0A8H6B0J7</accession>
<evidence type="ECO:0000313" key="1">
    <source>
        <dbReference type="EMBL" id="KAF5877164.1"/>
    </source>
</evidence>
<evidence type="ECO:0000313" key="2">
    <source>
        <dbReference type="Proteomes" id="UP000531561"/>
    </source>
</evidence>
<organism evidence="1 2">
    <name type="scientific">Botrytis fragariae</name>
    <dbReference type="NCBI Taxonomy" id="1964551"/>
    <lineage>
        <taxon>Eukaryota</taxon>
        <taxon>Fungi</taxon>
        <taxon>Dikarya</taxon>
        <taxon>Ascomycota</taxon>
        <taxon>Pezizomycotina</taxon>
        <taxon>Leotiomycetes</taxon>
        <taxon>Helotiales</taxon>
        <taxon>Sclerotiniaceae</taxon>
        <taxon>Botrytis</taxon>
    </lineage>
</organism>
<dbReference type="GeneID" id="59255648"/>
<sequence length="88" mass="10109">MSTRSLISIPSFRGNFIIEKAFLHKAHGICLCLVAYGFLLDEPAYNEHLRMNDKETKSRSNSAAQLNLIETKRVKVYLIHVFSNRNNL</sequence>
<name>A0A8H6B0J7_9HELO</name>
<dbReference type="RefSeq" id="XP_037196110.1">
    <property type="nucleotide sequence ID" value="XM_037331956.1"/>
</dbReference>
<protein>
    <submittedName>
        <fullName evidence="1">Uncharacterized protein</fullName>
    </submittedName>
</protein>
<dbReference type="Proteomes" id="UP000531561">
    <property type="component" value="Unassembled WGS sequence"/>
</dbReference>
<comment type="caution">
    <text evidence="1">The sequence shown here is derived from an EMBL/GenBank/DDBJ whole genome shotgun (WGS) entry which is preliminary data.</text>
</comment>
<keyword evidence="2" id="KW-1185">Reference proteome</keyword>